<evidence type="ECO:0000313" key="4">
    <source>
        <dbReference type="Proteomes" id="UP000008550"/>
    </source>
</evidence>
<evidence type="ECO:0000256" key="1">
    <source>
        <dbReference type="ARBA" id="ARBA00001965"/>
    </source>
</evidence>
<gene>
    <name evidence="3" type="ORF">HM1_2799</name>
</gene>
<reference evidence="3 4" key="1">
    <citation type="journal article" date="2008" name="J. Bacteriol.">
        <title>The genome of Heliobacterium modesticaldum, a phototrophic representative of the Firmicutes containing the simplest photosynthetic apparatus.</title>
        <authorList>
            <person name="Sattley W.M."/>
            <person name="Madigan M.T."/>
            <person name="Swingley W.D."/>
            <person name="Cheung P.C."/>
            <person name="Clocksin K.M."/>
            <person name="Conrad A.L."/>
            <person name="Dejesa L.C."/>
            <person name="Honchak B.M."/>
            <person name="Jung D.O."/>
            <person name="Karbach L.E."/>
            <person name="Kurdoglu A."/>
            <person name="Lahiri S."/>
            <person name="Mastrian S.D."/>
            <person name="Page L.E."/>
            <person name="Taylor H.L."/>
            <person name="Wang Z.T."/>
            <person name="Raymond J."/>
            <person name="Chen M."/>
            <person name="Blankenship R.E."/>
            <person name="Touchman J.W."/>
        </authorList>
    </citation>
    <scope>NUCLEOTIDE SEQUENCE [LARGE SCALE GENOMIC DNA]</scope>
    <source>
        <strain evidence="4">ATCC 51547 / Ice1</strain>
    </source>
</reference>
<dbReference type="eggNOG" id="COG1592">
    <property type="taxonomic scope" value="Bacteria"/>
</dbReference>
<proteinExistence type="predicted"/>
<sequence length="113" mass="12743">MVSSMFKCGLCGYIHEGEAAPEQCPKCGAPKEKFAALSEEAADLIERSRITNDIHIQLLSLLENIQFLAEEGREEDLDPGCNKLFDRLRQFAVEYRQSIKAELQGHMNKGKWG</sequence>
<organism evidence="3 4">
    <name type="scientific">Heliobacterium modesticaldum (strain ATCC 51547 / Ice1)</name>
    <dbReference type="NCBI Taxonomy" id="498761"/>
    <lineage>
        <taxon>Bacteria</taxon>
        <taxon>Bacillati</taxon>
        <taxon>Bacillota</taxon>
        <taxon>Clostridia</taxon>
        <taxon>Eubacteriales</taxon>
        <taxon>Heliobacteriaceae</taxon>
        <taxon>Heliomicrobium</taxon>
    </lineage>
</organism>
<keyword evidence="4" id="KW-1185">Reference proteome</keyword>
<dbReference type="InterPro" id="IPR048574">
    <property type="entry name" value="RUBY_RBDX"/>
</dbReference>
<dbReference type="Proteomes" id="UP000008550">
    <property type="component" value="Chromosome"/>
</dbReference>
<dbReference type="SUPFAM" id="SSF57802">
    <property type="entry name" value="Rubredoxin-like"/>
    <property type="match status" value="1"/>
</dbReference>
<dbReference type="KEGG" id="hmo:HM1_2799"/>
<feature type="domain" description="Rubredoxin-like" evidence="2">
    <location>
        <begin position="3"/>
        <end position="37"/>
    </location>
</feature>
<dbReference type="HOGENOM" id="CLU_2154004_0_0_9"/>
<dbReference type="STRING" id="498761.HM1_2799"/>
<dbReference type="EMBL" id="CP000930">
    <property type="protein sequence ID" value="ABZ85328.1"/>
    <property type="molecule type" value="Genomic_DNA"/>
</dbReference>
<dbReference type="AlphaFoldDB" id="B0TCE0"/>
<evidence type="ECO:0000313" key="3">
    <source>
        <dbReference type="EMBL" id="ABZ85328.1"/>
    </source>
</evidence>
<dbReference type="PROSITE" id="PS50903">
    <property type="entry name" value="RUBREDOXIN_LIKE"/>
    <property type="match status" value="1"/>
</dbReference>
<accession>B0TCE0</accession>
<name>B0TCE0_HELMI</name>
<dbReference type="Gene3D" id="2.20.28.10">
    <property type="match status" value="1"/>
</dbReference>
<dbReference type="CDD" id="cd00729">
    <property type="entry name" value="rubredoxin_SM"/>
    <property type="match status" value="1"/>
</dbReference>
<dbReference type="InterPro" id="IPR024934">
    <property type="entry name" value="Rubredoxin-like_dom"/>
</dbReference>
<protein>
    <recommendedName>
        <fullName evidence="2">Rubredoxin-like domain-containing protein</fullName>
    </recommendedName>
</protein>
<dbReference type="GO" id="GO:0005506">
    <property type="term" value="F:iron ion binding"/>
    <property type="evidence" value="ECO:0007669"/>
    <property type="project" value="InterPro"/>
</dbReference>
<comment type="cofactor">
    <cofactor evidence="1">
        <name>Fe(3+)</name>
        <dbReference type="ChEBI" id="CHEBI:29034"/>
    </cofactor>
</comment>
<dbReference type="Pfam" id="PF21349">
    <property type="entry name" value="RUBY_RBDX"/>
    <property type="match status" value="1"/>
</dbReference>
<evidence type="ECO:0000259" key="2">
    <source>
        <dbReference type="PROSITE" id="PS50903"/>
    </source>
</evidence>